<dbReference type="Pfam" id="PF02954">
    <property type="entry name" value="HTH_8"/>
    <property type="match status" value="1"/>
</dbReference>
<dbReference type="Pfam" id="PF00072">
    <property type="entry name" value="Response_reg"/>
    <property type="match status" value="1"/>
</dbReference>
<evidence type="ECO:0000256" key="5">
    <source>
        <dbReference type="ARBA" id="ARBA00022840"/>
    </source>
</evidence>
<evidence type="ECO:0000256" key="3">
    <source>
        <dbReference type="ARBA" id="ARBA00022553"/>
    </source>
</evidence>
<dbReference type="InterPro" id="IPR011006">
    <property type="entry name" value="CheY-like_superfamily"/>
</dbReference>
<accession>A0A1B7XBP9</accession>
<keyword evidence="4" id="KW-0547">Nucleotide-binding</keyword>
<dbReference type="Gene3D" id="3.40.50.300">
    <property type="entry name" value="P-loop containing nucleotide triphosphate hydrolases"/>
    <property type="match status" value="1"/>
</dbReference>
<dbReference type="Pfam" id="PF00158">
    <property type="entry name" value="Sigma54_activat"/>
    <property type="match status" value="1"/>
</dbReference>
<organism evidence="14 15">
    <name type="scientific">Halodesulfovibrio spirochaetisodalis</name>
    <dbReference type="NCBI Taxonomy" id="1560234"/>
    <lineage>
        <taxon>Bacteria</taxon>
        <taxon>Pseudomonadati</taxon>
        <taxon>Thermodesulfobacteriota</taxon>
        <taxon>Desulfovibrionia</taxon>
        <taxon>Desulfovibrionales</taxon>
        <taxon>Desulfovibrionaceae</taxon>
        <taxon>Halodesulfovibrio</taxon>
    </lineage>
</organism>
<dbReference type="PATRIC" id="fig|1560234.3.peg.938"/>
<dbReference type="SMART" id="SM00448">
    <property type="entry name" value="REC"/>
    <property type="match status" value="1"/>
</dbReference>
<feature type="domain" description="Sigma-54 factor interaction" evidence="12">
    <location>
        <begin position="145"/>
        <end position="374"/>
    </location>
</feature>
<evidence type="ECO:0000259" key="13">
    <source>
        <dbReference type="PROSITE" id="PS50110"/>
    </source>
</evidence>
<dbReference type="EMBL" id="JXMS01000017">
    <property type="protein sequence ID" value="OBQ50178.1"/>
    <property type="molecule type" value="Genomic_DNA"/>
</dbReference>
<evidence type="ECO:0000256" key="10">
    <source>
        <dbReference type="ARBA" id="ARBA00023163"/>
    </source>
</evidence>
<evidence type="ECO:0000256" key="9">
    <source>
        <dbReference type="ARBA" id="ARBA00023159"/>
    </source>
</evidence>
<dbReference type="GO" id="GO:0005737">
    <property type="term" value="C:cytoplasm"/>
    <property type="evidence" value="ECO:0007669"/>
    <property type="project" value="UniProtKB-SubCell"/>
</dbReference>
<dbReference type="Gene3D" id="1.10.10.60">
    <property type="entry name" value="Homeodomain-like"/>
    <property type="match status" value="1"/>
</dbReference>
<dbReference type="Gene3D" id="3.40.50.2300">
    <property type="match status" value="1"/>
</dbReference>
<feature type="domain" description="Response regulatory" evidence="13">
    <location>
        <begin position="6"/>
        <end position="120"/>
    </location>
</feature>
<evidence type="ECO:0000256" key="1">
    <source>
        <dbReference type="ARBA" id="ARBA00004496"/>
    </source>
</evidence>
<dbReference type="GO" id="GO:0005524">
    <property type="term" value="F:ATP binding"/>
    <property type="evidence" value="ECO:0007669"/>
    <property type="project" value="UniProtKB-KW"/>
</dbReference>
<evidence type="ECO:0000256" key="11">
    <source>
        <dbReference type="PROSITE-ProRule" id="PRU00169"/>
    </source>
</evidence>
<dbReference type="PRINTS" id="PR01590">
    <property type="entry name" value="HTHFIS"/>
</dbReference>
<keyword evidence="7" id="KW-0805">Transcription regulation</keyword>
<reference evidence="14 15" key="1">
    <citation type="submission" date="2015-01" db="EMBL/GenBank/DDBJ databases">
        <title>Desulfovibrio sp. JC271 draft genome sequence.</title>
        <authorList>
            <person name="Shivani Y."/>
            <person name="Subhash Y."/>
            <person name="Sasikala C."/>
            <person name="Ramana C.V."/>
        </authorList>
    </citation>
    <scope>NUCLEOTIDE SEQUENCE [LARGE SCALE GENOMIC DNA]</scope>
    <source>
        <strain evidence="14 15">JC271</strain>
    </source>
</reference>
<gene>
    <name evidence="14" type="ORF">SP90_10440</name>
</gene>
<dbReference type="SUPFAM" id="SSF52540">
    <property type="entry name" value="P-loop containing nucleoside triphosphate hydrolases"/>
    <property type="match status" value="1"/>
</dbReference>
<keyword evidence="15" id="KW-1185">Reference proteome</keyword>
<dbReference type="SUPFAM" id="SSF46689">
    <property type="entry name" value="Homeodomain-like"/>
    <property type="match status" value="1"/>
</dbReference>
<dbReference type="InterPro" id="IPR058031">
    <property type="entry name" value="AAA_lid_NorR"/>
</dbReference>
<evidence type="ECO:0000256" key="2">
    <source>
        <dbReference type="ARBA" id="ARBA00022490"/>
    </source>
</evidence>
<dbReference type="FunFam" id="3.40.50.300:FF:000006">
    <property type="entry name" value="DNA-binding transcriptional regulator NtrC"/>
    <property type="match status" value="1"/>
</dbReference>
<keyword evidence="2" id="KW-0963">Cytoplasm</keyword>
<dbReference type="AlphaFoldDB" id="A0A1B7XBP9"/>
<dbReference type="Proteomes" id="UP000091979">
    <property type="component" value="Unassembled WGS sequence"/>
</dbReference>
<dbReference type="InterPro" id="IPR027417">
    <property type="entry name" value="P-loop_NTPase"/>
</dbReference>
<keyword evidence="10" id="KW-0804">Transcription</keyword>
<dbReference type="GO" id="GO:0043565">
    <property type="term" value="F:sequence-specific DNA binding"/>
    <property type="evidence" value="ECO:0007669"/>
    <property type="project" value="InterPro"/>
</dbReference>
<dbReference type="InterPro" id="IPR002078">
    <property type="entry name" value="Sigma_54_int"/>
</dbReference>
<proteinExistence type="predicted"/>
<dbReference type="GO" id="GO:0000160">
    <property type="term" value="P:phosphorelay signal transduction system"/>
    <property type="evidence" value="ECO:0007669"/>
    <property type="project" value="UniProtKB-KW"/>
</dbReference>
<dbReference type="PROSITE" id="PS00676">
    <property type="entry name" value="SIGMA54_INTERACT_2"/>
    <property type="match status" value="1"/>
</dbReference>
<dbReference type="Gene3D" id="1.10.8.60">
    <property type="match status" value="1"/>
</dbReference>
<evidence type="ECO:0000256" key="6">
    <source>
        <dbReference type="ARBA" id="ARBA00023012"/>
    </source>
</evidence>
<dbReference type="InterPro" id="IPR009057">
    <property type="entry name" value="Homeodomain-like_sf"/>
</dbReference>
<evidence type="ECO:0000313" key="14">
    <source>
        <dbReference type="EMBL" id="OBQ50178.1"/>
    </source>
</evidence>
<protein>
    <submittedName>
        <fullName evidence="14">Fis family transcriptional regulator</fullName>
    </submittedName>
</protein>
<name>A0A1B7XBP9_9BACT</name>
<dbReference type="InterPro" id="IPR003593">
    <property type="entry name" value="AAA+_ATPase"/>
</dbReference>
<dbReference type="Pfam" id="PF25601">
    <property type="entry name" value="AAA_lid_14"/>
    <property type="match status" value="1"/>
</dbReference>
<dbReference type="OrthoDB" id="9763792at2"/>
<dbReference type="InterPro" id="IPR025944">
    <property type="entry name" value="Sigma_54_int_dom_CS"/>
</dbReference>
<dbReference type="RefSeq" id="WP_066855558.1">
    <property type="nucleotide sequence ID" value="NZ_JXMS01000017.1"/>
</dbReference>
<dbReference type="CDD" id="cd00009">
    <property type="entry name" value="AAA"/>
    <property type="match status" value="1"/>
</dbReference>
<dbReference type="FunFam" id="1.10.8.60:FF:000014">
    <property type="entry name" value="DNA-binding transcriptional regulator NtrC"/>
    <property type="match status" value="1"/>
</dbReference>
<dbReference type="FunFam" id="3.40.50.2300:FF:000018">
    <property type="entry name" value="DNA-binding transcriptional regulator NtrC"/>
    <property type="match status" value="1"/>
</dbReference>
<dbReference type="STRING" id="1560234.SP90_10440"/>
<evidence type="ECO:0000256" key="8">
    <source>
        <dbReference type="ARBA" id="ARBA00023125"/>
    </source>
</evidence>
<dbReference type="GO" id="GO:0006355">
    <property type="term" value="P:regulation of DNA-templated transcription"/>
    <property type="evidence" value="ECO:0007669"/>
    <property type="project" value="InterPro"/>
</dbReference>
<sequence length="459" mass="51349">MKKKKHLLVLDDEKNYLLVLEALLTDAGYKVTALNDPETALTFLEESDVDVVITDMKMPKITGAEVLEHVRKNYPGLPVLIMTAFGTIQSAVEVMRTGAFDYIAKPFSNDELLLSVQNAVELSQARQNYQLLTENFQTRYGRNNIIGKSNAIRSVLSIIDRAAPSKSTVLITGESGTGKELVARAIHFSSPRKGAPFVSVNCMALNPSLLESELFGHEKGSFTGAVAMKRGRFELADTGTLFLDEIGELSHDMQVKLLRVLQERRIERVGGTEEIEVDIRIVAATNKDLLEEVKKGNFREDLYYRLNVVHMQIPPLRERREDIPLLVAHFVEKISEEQDIAERTFTPEALDYLSGYEWPGNIRQLENVIERCLVLGTGADISVDDLPPEVRDEESQLKSAVDLLPVQLDLSDTLEKIEAALIRRALARGNFVQVKAAESLGISKSLLQYKLKKYNITGH</sequence>
<evidence type="ECO:0000259" key="12">
    <source>
        <dbReference type="PROSITE" id="PS50045"/>
    </source>
</evidence>
<dbReference type="InterPro" id="IPR002197">
    <property type="entry name" value="HTH_Fis"/>
</dbReference>
<feature type="modified residue" description="4-aspartylphosphate" evidence="11">
    <location>
        <position position="55"/>
    </location>
</feature>
<dbReference type="PROSITE" id="PS00688">
    <property type="entry name" value="SIGMA54_INTERACT_3"/>
    <property type="match status" value="1"/>
</dbReference>
<dbReference type="PROSITE" id="PS50110">
    <property type="entry name" value="RESPONSE_REGULATORY"/>
    <property type="match status" value="1"/>
</dbReference>
<comment type="subcellular location">
    <subcellularLocation>
        <location evidence="1">Cytoplasm</location>
    </subcellularLocation>
</comment>
<dbReference type="PANTHER" id="PTHR32071:SF122">
    <property type="entry name" value="SIGMA FACTOR"/>
    <property type="match status" value="1"/>
</dbReference>
<dbReference type="PROSITE" id="PS50045">
    <property type="entry name" value="SIGMA54_INTERACT_4"/>
    <property type="match status" value="1"/>
</dbReference>
<keyword evidence="3 11" id="KW-0597">Phosphoprotein</keyword>
<evidence type="ECO:0000256" key="7">
    <source>
        <dbReference type="ARBA" id="ARBA00023015"/>
    </source>
</evidence>
<dbReference type="SMART" id="SM00382">
    <property type="entry name" value="AAA"/>
    <property type="match status" value="1"/>
</dbReference>
<dbReference type="SUPFAM" id="SSF52172">
    <property type="entry name" value="CheY-like"/>
    <property type="match status" value="1"/>
</dbReference>
<evidence type="ECO:0000256" key="4">
    <source>
        <dbReference type="ARBA" id="ARBA00022741"/>
    </source>
</evidence>
<keyword evidence="9" id="KW-0010">Activator</keyword>
<dbReference type="PANTHER" id="PTHR32071">
    <property type="entry name" value="TRANSCRIPTIONAL REGULATORY PROTEIN"/>
    <property type="match status" value="1"/>
</dbReference>
<dbReference type="InterPro" id="IPR025662">
    <property type="entry name" value="Sigma_54_int_dom_ATP-bd_1"/>
</dbReference>
<dbReference type="InterPro" id="IPR025943">
    <property type="entry name" value="Sigma_54_int_dom_ATP-bd_2"/>
</dbReference>
<comment type="caution">
    <text evidence="14">The sequence shown here is derived from an EMBL/GenBank/DDBJ whole genome shotgun (WGS) entry which is preliminary data.</text>
</comment>
<dbReference type="PROSITE" id="PS00675">
    <property type="entry name" value="SIGMA54_INTERACT_1"/>
    <property type="match status" value="1"/>
</dbReference>
<evidence type="ECO:0000313" key="15">
    <source>
        <dbReference type="Proteomes" id="UP000091979"/>
    </source>
</evidence>
<keyword evidence="5" id="KW-0067">ATP-binding</keyword>
<keyword evidence="8" id="KW-0238">DNA-binding</keyword>
<keyword evidence="6" id="KW-0902">Two-component regulatory system</keyword>
<dbReference type="InterPro" id="IPR001789">
    <property type="entry name" value="Sig_transdc_resp-reg_receiver"/>
</dbReference>